<evidence type="ECO:0000313" key="1">
    <source>
        <dbReference type="EMBL" id="PSB14432.1"/>
    </source>
</evidence>
<proteinExistence type="predicted"/>
<evidence type="ECO:0000313" key="2">
    <source>
        <dbReference type="Proteomes" id="UP000238634"/>
    </source>
</evidence>
<keyword evidence="2" id="KW-1185">Reference proteome</keyword>
<dbReference type="STRING" id="1920490.GCA_001895925_03628"/>
<dbReference type="EMBL" id="PVWG01000090">
    <property type="protein sequence ID" value="PSB14432.1"/>
    <property type="molecule type" value="Genomic_DNA"/>
</dbReference>
<reference evidence="1 2" key="1">
    <citation type="submission" date="2018-02" db="EMBL/GenBank/DDBJ databases">
        <authorList>
            <person name="Cohen D.B."/>
            <person name="Kent A.D."/>
        </authorList>
    </citation>
    <scope>NUCLEOTIDE SEQUENCE [LARGE SCALE GENOMIC DNA]</scope>
    <source>
        <strain evidence="1 2">ULC007</strain>
    </source>
</reference>
<comment type="caution">
    <text evidence="1">The sequence shown here is derived from an EMBL/GenBank/DDBJ whole genome shotgun (WGS) entry which is preliminary data.</text>
</comment>
<protein>
    <recommendedName>
        <fullName evidence="3">DUF2281 domain-containing protein</fullName>
    </recommendedName>
</protein>
<organism evidence="1 2">
    <name type="scientific">Phormidesmis priestleyi ULC007</name>
    <dbReference type="NCBI Taxonomy" id="1920490"/>
    <lineage>
        <taxon>Bacteria</taxon>
        <taxon>Bacillati</taxon>
        <taxon>Cyanobacteriota</taxon>
        <taxon>Cyanophyceae</taxon>
        <taxon>Leptolyngbyales</taxon>
        <taxon>Leptolyngbyaceae</taxon>
        <taxon>Phormidesmis</taxon>
    </lineage>
</organism>
<name>A0A2T1D1Q5_9CYAN</name>
<evidence type="ECO:0008006" key="3">
    <source>
        <dbReference type="Google" id="ProtNLM"/>
    </source>
</evidence>
<dbReference type="RefSeq" id="WP_073075319.1">
    <property type="nucleotide sequence ID" value="NZ_MPPI01000079.1"/>
</dbReference>
<dbReference type="Proteomes" id="UP000238634">
    <property type="component" value="Unassembled WGS sequence"/>
</dbReference>
<gene>
    <name evidence="1" type="ORF">C7B65_26440</name>
</gene>
<dbReference type="AlphaFoldDB" id="A0A2T1D1Q5"/>
<reference evidence="1 2" key="2">
    <citation type="submission" date="2018-03" db="EMBL/GenBank/DDBJ databases">
        <title>The ancient ancestry and fast evolution of plastids.</title>
        <authorList>
            <person name="Moore K.R."/>
            <person name="Magnabosco C."/>
            <person name="Momper L."/>
            <person name="Gold D.A."/>
            <person name="Bosak T."/>
            <person name="Fournier G.P."/>
        </authorList>
    </citation>
    <scope>NUCLEOTIDE SEQUENCE [LARGE SCALE GENOMIC DNA]</scope>
    <source>
        <strain evidence="1 2">ULC007</strain>
    </source>
</reference>
<dbReference type="OrthoDB" id="490187at2"/>
<sequence length="101" mass="11387">MAETVNLEQTLLETVRSLSPSKQEAVLHFARSLKTSQSESLSSHTQQTPPPLTLSLQQIAKLPVRDRNQLLTPYVSAMAEDFQTDPELTEFSVLDTEDWED</sequence>
<accession>A0A2T1D1Q5</accession>